<reference evidence="1 2" key="1">
    <citation type="submission" date="2019-06" db="EMBL/GenBank/DDBJ databases">
        <title>Metagenome assembled Genome of Spiribacter salinus SL48-SHIP from the microbial mat of Salt Lake 48 (Novosibirsk region, Russia).</title>
        <authorList>
            <person name="Shipova A."/>
            <person name="Rozanov A.S."/>
            <person name="Bryanskaya A.V."/>
            <person name="Peltek S.E."/>
        </authorList>
    </citation>
    <scope>NUCLEOTIDE SEQUENCE [LARGE SCALE GENOMIC DNA]</scope>
    <source>
        <strain evidence="1">SL48-SHIP-2</strain>
    </source>
</reference>
<name>A0A540VS04_9GAMM</name>
<protein>
    <recommendedName>
        <fullName evidence="3">DUF4365 domain-containing protein</fullName>
    </recommendedName>
</protein>
<dbReference type="InterPro" id="IPR056931">
    <property type="entry name" value="D14-like"/>
</dbReference>
<evidence type="ECO:0000313" key="2">
    <source>
        <dbReference type="Proteomes" id="UP000315400"/>
    </source>
</evidence>
<dbReference type="EMBL" id="VIFK01000055">
    <property type="protein sequence ID" value="TQE99540.1"/>
    <property type="molecule type" value="Genomic_DNA"/>
</dbReference>
<dbReference type="AlphaFoldDB" id="A0A540VS04"/>
<gene>
    <name evidence="1" type="ORF">FKY71_08155</name>
</gene>
<evidence type="ECO:0000313" key="1">
    <source>
        <dbReference type="EMBL" id="TQE99540.1"/>
    </source>
</evidence>
<proteinExistence type="predicted"/>
<sequence>MALKSPKNKGTSGEREVIAMLTRWAADVGVVLQLERNLEQTRYGGADINGVPGMEVEVKREQQHNIRTWWGQVTKAAKRTGKRPLLCHRKDRCQWGFRTWAYVVEYDSNGAGVLVPLVVDLDIAQAETWFKACVQQQE</sequence>
<organism evidence="1 2">
    <name type="scientific">Spiribacter salinus</name>
    <dbReference type="NCBI Taxonomy" id="1335746"/>
    <lineage>
        <taxon>Bacteria</taxon>
        <taxon>Pseudomonadati</taxon>
        <taxon>Pseudomonadota</taxon>
        <taxon>Gammaproteobacteria</taxon>
        <taxon>Chromatiales</taxon>
        <taxon>Ectothiorhodospiraceae</taxon>
        <taxon>Spiribacter</taxon>
    </lineage>
</organism>
<evidence type="ECO:0008006" key="3">
    <source>
        <dbReference type="Google" id="ProtNLM"/>
    </source>
</evidence>
<accession>A0A540VS04</accession>
<dbReference type="Proteomes" id="UP000315400">
    <property type="component" value="Unassembled WGS sequence"/>
</dbReference>
<dbReference type="Pfam" id="PF24608">
    <property type="entry name" value="PDDEXK_15"/>
    <property type="match status" value="1"/>
</dbReference>
<comment type="caution">
    <text evidence="1">The sequence shown here is derived from an EMBL/GenBank/DDBJ whole genome shotgun (WGS) entry which is preliminary data.</text>
</comment>